<accession>A0A0M7Q8Y4</accession>
<dbReference type="GeneID" id="26123298"/>
<evidence type="ECO:0000313" key="2">
    <source>
        <dbReference type="Proteomes" id="UP000203950"/>
    </source>
</evidence>
<protein>
    <submittedName>
        <fullName evidence="1">Uncharacterized protein</fullName>
    </submittedName>
</protein>
<proteinExistence type="predicted"/>
<sequence length="78" mass="8890">MAKIRKLSNNQVVKDFEPGEILYVRDADDEGEDLVMLLGHAAEDGCIQAVFLETAMVHWIELDMKARKPKAEILIYED</sequence>
<name>A0A0M7Q8Y4_9CAUD</name>
<evidence type="ECO:0000313" key="1">
    <source>
        <dbReference type="EMBL" id="CUL01468.1"/>
    </source>
</evidence>
<dbReference type="Proteomes" id="UP000203950">
    <property type="component" value="Genome"/>
</dbReference>
<dbReference type="EMBL" id="LN881727">
    <property type="protein sequence ID" value="CUL01468.1"/>
    <property type="molecule type" value="Genomic_DNA"/>
</dbReference>
<reference evidence="1 2" key="1">
    <citation type="journal article" date="2015" name="Genome Announc.">
        <title>Draft Genome Sequences of 14 Escherichia coli Phages Isolated from Cattle Slurry.</title>
        <authorList>
            <person name="Smith R."/>
            <person name="O'Hara M."/>
            <person name="Hobman J.L."/>
            <person name="Millard A.D."/>
        </authorList>
    </citation>
    <scope>NUCLEOTIDE SEQUENCE [LARGE SCALE GENOMIC DNA]</scope>
</reference>
<dbReference type="OrthoDB" id="34151at10239"/>
<dbReference type="RefSeq" id="YP_009177464.1">
    <property type="nucleotide sequence ID" value="NC_028248.1"/>
</dbReference>
<organism evidence="1 2">
    <name type="scientific">Escherichia phage slur16</name>
    <dbReference type="NCBI Taxonomy" id="1720495"/>
    <lineage>
        <taxon>Viruses</taxon>
        <taxon>Duplodnaviria</taxon>
        <taxon>Heunggongvirae</taxon>
        <taxon>Uroviricota</taxon>
        <taxon>Caudoviricetes</taxon>
        <taxon>Vequintavirinae</taxon>
        <taxon>Vequintavirus</taxon>
        <taxon>Vequintavirus slur16</taxon>
    </lineage>
</organism>
<keyword evidence="2" id="KW-1185">Reference proteome</keyword>
<dbReference type="KEGG" id="vg:26123298"/>